<dbReference type="RefSeq" id="WP_013861199.1">
    <property type="nucleotide sequence ID" value="NC_015635.1"/>
</dbReference>
<keyword evidence="3" id="KW-1185">Reference proteome</keyword>
<organism evidence="2 3">
    <name type="scientific">Microlunatus phosphovorus (strain ATCC 700054 / DSM 10555 / JCM 9379 / NBRC 101784 / NCIMB 13414 / VKM Ac-1990 / NM-1)</name>
    <dbReference type="NCBI Taxonomy" id="1032480"/>
    <lineage>
        <taxon>Bacteria</taxon>
        <taxon>Bacillati</taxon>
        <taxon>Actinomycetota</taxon>
        <taxon>Actinomycetes</taxon>
        <taxon>Propionibacteriales</taxon>
        <taxon>Propionibacteriaceae</taxon>
        <taxon>Microlunatus</taxon>
    </lineage>
</organism>
<dbReference type="PANTHER" id="PTHR33336:SF3">
    <property type="entry name" value="ABM DOMAIN-CONTAINING PROTEIN"/>
    <property type="match status" value="1"/>
</dbReference>
<dbReference type="eggNOG" id="COG1359">
    <property type="taxonomic scope" value="Bacteria"/>
</dbReference>
<reference evidence="2 3" key="1">
    <citation type="submission" date="2011-05" db="EMBL/GenBank/DDBJ databases">
        <title>Whole genome sequence of Microlunatus phosphovorus NM-1.</title>
        <authorList>
            <person name="Hosoyama A."/>
            <person name="Sasaki K."/>
            <person name="Harada T."/>
            <person name="Igarashi R."/>
            <person name="Kawakoshi A."/>
            <person name="Sasagawa M."/>
            <person name="Fukada J."/>
            <person name="Nakamura S."/>
            <person name="Katano Y."/>
            <person name="Hanada S."/>
            <person name="Kamagata Y."/>
            <person name="Nakamura N."/>
            <person name="Yamazaki S."/>
            <person name="Fujita N."/>
        </authorList>
    </citation>
    <scope>NUCLEOTIDE SEQUENCE [LARGE SCALE GENOMIC DNA]</scope>
    <source>
        <strain evidence="3">ATCC 700054 / DSM 10555 / JCM 9379 / NBRC 101784 / NCIMB 13414 / VKM Ac-1990 / NM-1</strain>
    </source>
</reference>
<proteinExistence type="predicted"/>
<gene>
    <name evidence="2" type="ordered locus">MLP_02960</name>
</gene>
<dbReference type="KEGG" id="mph:MLP_02960"/>
<evidence type="ECO:0000259" key="1">
    <source>
        <dbReference type="Pfam" id="PF03992"/>
    </source>
</evidence>
<dbReference type="PANTHER" id="PTHR33336">
    <property type="entry name" value="QUINOL MONOOXYGENASE YGIN-RELATED"/>
    <property type="match status" value="1"/>
</dbReference>
<dbReference type="Gene3D" id="3.30.70.100">
    <property type="match status" value="1"/>
</dbReference>
<dbReference type="Proteomes" id="UP000007947">
    <property type="component" value="Chromosome"/>
</dbReference>
<protein>
    <submittedName>
        <fullName evidence="2">Putative oxidoreductase</fullName>
    </submittedName>
</protein>
<feature type="domain" description="ABM" evidence="1">
    <location>
        <begin position="1"/>
        <end position="75"/>
    </location>
</feature>
<dbReference type="InterPro" id="IPR011008">
    <property type="entry name" value="Dimeric_a/b-barrel"/>
</dbReference>
<dbReference type="OrthoDB" id="8452260at2"/>
<dbReference type="GO" id="GO:0003824">
    <property type="term" value="F:catalytic activity"/>
    <property type="evidence" value="ECO:0007669"/>
    <property type="project" value="TreeGrafter"/>
</dbReference>
<accession>F5XIY4</accession>
<dbReference type="SUPFAM" id="SSF54909">
    <property type="entry name" value="Dimeric alpha+beta barrel"/>
    <property type="match status" value="1"/>
</dbReference>
<dbReference type="EMBL" id="AP012204">
    <property type="protein sequence ID" value="BAK33310.1"/>
    <property type="molecule type" value="Genomic_DNA"/>
</dbReference>
<dbReference type="AlphaFoldDB" id="F5XIY4"/>
<dbReference type="HOGENOM" id="CLU_131496_7_0_11"/>
<evidence type="ECO:0000313" key="2">
    <source>
        <dbReference type="EMBL" id="BAK33310.1"/>
    </source>
</evidence>
<sequence>MYFIVVKFPVKPEFVDTWMERVTPFTEATRAEPGNLWFEWSRSVEEPHEFVLVEAFTDDGAGPHVNSEHFKTFIAETPDALSRTPKIVSRQVDGDDWDVMGEMQVD</sequence>
<name>F5XIY4_MICPN</name>
<evidence type="ECO:0000313" key="3">
    <source>
        <dbReference type="Proteomes" id="UP000007947"/>
    </source>
</evidence>
<dbReference type="InterPro" id="IPR050744">
    <property type="entry name" value="AI-2_Isomerase_LsrG"/>
</dbReference>
<dbReference type="STRING" id="1032480.MLP_02960"/>
<dbReference type="Pfam" id="PF03992">
    <property type="entry name" value="ABM"/>
    <property type="match status" value="1"/>
</dbReference>
<dbReference type="InterPro" id="IPR007138">
    <property type="entry name" value="ABM_dom"/>
</dbReference>